<evidence type="ECO:0000313" key="3">
    <source>
        <dbReference type="Proteomes" id="UP000188268"/>
    </source>
</evidence>
<dbReference type="Gramene" id="OMP12289">
    <property type="protein sequence ID" value="OMP12289"/>
    <property type="gene ID" value="CCACVL1_00052"/>
</dbReference>
<reference evidence="2 3" key="1">
    <citation type="submission" date="2013-09" db="EMBL/GenBank/DDBJ databases">
        <title>Corchorus capsularis genome sequencing.</title>
        <authorList>
            <person name="Alam M."/>
            <person name="Haque M.S."/>
            <person name="Islam M.S."/>
            <person name="Emdad E.M."/>
            <person name="Islam M.M."/>
            <person name="Ahmed B."/>
            <person name="Halim A."/>
            <person name="Hossen Q.M.M."/>
            <person name="Hossain M.Z."/>
            <person name="Ahmed R."/>
            <person name="Khan M.M."/>
            <person name="Islam R."/>
            <person name="Rashid M.M."/>
            <person name="Khan S.A."/>
            <person name="Rahman M.S."/>
            <person name="Alam M."/>
        </authorList>
    </citation>
    <scope>NUCLEOTIDE SEQUENCE [LARGE SCALE GENOMIC DNA]</scope>
    <source>
        <strain evidence="3">cv. CVL-1</strain>
        <tissue evidence="2">Whole seedling</tissue>
    </source>
</reference>
<dbReference type="AlphaFoldDB" id="A0A1R3KZ48"/>
<gene>
    <name evidence="2" type="ORF">CCACVL1_00052</name>
</gene>
<comment type="caution">
    <text evidence="2">The sequence shown here is derived from an EMBL/GenBank/DDBJ whole genome shotgun (WGS) entry which is preliminary data.</text>
</comment>
<sequence length="27" mass="2930">MGKGLLDGEVQGRFTKKRKPEARSGPS</sequence>
<protein>
    <submittedName>
        <fullName evidence="2">Uncharacterized protein</fullName>
    </submittedName>
</protein>
<organism evidence="2 3">
    <name type="scientific">Corchorus capsularis</name>
    <name type="common">Jute</name>
    <dbReference type="NCBI Taxonomy" id="210143"/>
    <lineage>
        <taxon>Eukaryota</taxon>
        <taxon>Viridiplantae</taxon>
        <taxon>Streptophyta</taxon>
        <taxon>Embryophyta</taxon>
        <taxon>Tracheophyta</taxon>
        <taxon>Spermatophyta</taxon>
        <taxon>Magnoliopsida</taxon>
        <taxon>eudicotyledons</taxon>
        <taxon>Gunneridae</taxon>
        <taxon>Pentapetalae</taxon>
        <taxon>rosids</taxon>
        <taxon>malvids</taxon>
        <taxon>Malvales</taxon>
        <taxon>Malvaceae</taxon>
        <taxon>Grewioideae</taxon>
        <taxon>Apeibeae</taxon>
        <taxon>Corchorus</taxon>
    </lineage>
</organism>
<dbReference type="EMBL" id="AWWV01000178">
    <property type="protein sequence ID" value="OMP12289.1"/>
    <property type="molecule type" value="Genomic_DNA"/>
</dbReference>
<evidence type="ECO:0000313" key="2">
    <source>
        <dbReference type="EMBL" id="OMP12289.1"/>
    </source>
</evidence>
<keyword evidence="3" id="KW-1185">Reference proteome</keyword>
<feature type="region of interest" description="Disordered" evidence="1">
    <location>
        <begin position="1"/>
        <end position="27"/>
    </location>
</feature>
<evidence type="ECO:0000256" key="1">
    <source>
        <dbReference type="SAM" id="MobiDB-lite"/>
    </source>
</evidence>
<proteinExistence type="predicted"/>
<name>A0A1R3KZ48_COCAP</name>
<accession>A0A1R3KZ48</accession>
<dbReference type="Proteomes" id="UP000188268">
    <property type="component" value="Unassembled WGS sequence"/>
</dbReference>